<dbReference type="InterPro" id="IPR007219">
    <property type="entry name" value="XnlR_reg_dom"/>
</dbReference>
<evidence type="ECO:0000256" key="5">
    <source>
        <dbReference type="SAM" id="MobiDB-lite"/>
    </source>
</evidence>
<evidence type="ECO:0000256" key="3">
    <source>
        <dbReference type="ARBA" id="ARBA00023125"/>
    </source>
</evidence>
<protein>
    <recommendedName>
        <fullName evidence="6">Xylanolytic transcriptional activator regulatory domain-containing protein</fullName>
    </recommendedName>
</protein>
<feature type="compositionally biased region" description="Basic and acidic residues" evidence="5">
    <location>
        <begin position="1"/>
        <end position="10"/>
    </location>
</feature>
<dbReference type="GO" id="GO:0008270">
    <property type="term" value="F:zinc ion binding"/>
    <property type="evidence" value="ECO:0007669"/>
    <property type="project" value="InterPro"/>
</dbReference>
<dbReference type="AlphaFoldDB" id="W9YMG3"/>
<dbReference type="GO" id="GO:0003700">
    <property type="term" value="F:DNA-binding transcription factor activity"/>
    <property type="evidence" value="ECO:0007669"/>
    <property type="project" value="InterPro"/>
</dbReference>
<dbReference type="InterPro" id="IPR050987">
    <property type="entry name" value="AtrR-like"/>
</dbReference>
<gene>
    <name evidence="7" type="ORF">A1O1_02151</name>
</gene>
<proteinExistence type="predicted"/>
<dbReference type="GO" id="GO:0005634">
    <property type="term" value="C:nucleus"/>
    <property type="evidence" value="ECO:0007669"/>
    <property type="project" value="UniProtKB-SubCell"/>
</dbReference>
<organism evidence="7 8">
    <name type="scientific">Capronia coronata CBS 617.96</name>
    <dbReference type="NCBI Taxonomy" id="1182541"/>
    <lineage>
        <taxon>Eukaryota</taxon>
        <taxon>Fungi</taxon>
        <taxon>Dikarya</taxon>
        <taxon>Ascomycota</taxon>
        <taxon>Pezizomycotina</taxon>
        <taxon>Eurotiomycetes</taxon>
        <taxon>Chaetothyriomycetidae</taxon>
        <taxon>Chaetothyriales</taxon>
        <taxon>Herpotrichiellaceae</taxon>
        <taxon>Capronia</taxon>
    </lineage>
</organism>
<dbReference type="Pfam" id="PF04082">
    <property type="entry name" value="Fungal_trans"/>
    <property type="match status" value="1"/>
</dbReference>
<keyword evidence="3" id="KW-0238">DNA-binding</keyword>
<feature type="compositionally biased region" description="Pro residues" evidence="5">
    <location>
        <begin position="660"/>
        <end position="672"/>
    </location>
</feature>
<dbReference type="OrthoDB" id="424974at2759"/>
<evidence type="ECO:0000313" key="8">
    <source>
        <dbReference type="Proteomes" id="UP000019484"/>
    </source>
</evidence>
<evidence type="ECO:0000256" key="2">
    <source>
        <dbReference type="ARBA" id="ARBA00022723"/>
    </source>
</evidence>
<dbReference type="PANTHER" id="PTHR46910:SF3">
    <property type="entry name" value="HALOTOLERANCE PROTEIN 9-RELATED"/>
    <property type="match status" value="1"/>
</dbReference>
<sequence>MFRAFMERFENNANKPSPGRLATEPASTTNQAVESIEPELPTSGDSRLLDQDRDRDRDRLPPSHQQSGLDQRNDPDGEDNASGRLESNGDDEAISTEAERRVIHADSFGELDMDENGELRYIGLGSMTAIIDTCIGLRRHIYSGLEKKGYLRIDSTLSSPRASNALGDPQTPGHHSLVLQIPQAALVNILIGTWERNLWTLFPVVRPDELRALYAELQVPDRFDIGSTAILFAVLAVCVPTARKVHGSAVEGYLMDYGDDPSSQFYNTAKHFVDMPQSTPQGSRRRNSKVLIALGLMSMYLTQVGSEAEAWMTVGRAIRLGQDLGFHRSPGKLRLPSDEAQARRRIFWALYILERQLSGALGRPLAINDEDCDVELPDADADADPALQGFSAMAHLHKIIGNILRTVASVKNAQTWQDSERYEELRSRVLSLNQQLRQWSTENVAQTIKDAQSDGTLVYRHIALSSFFSAVLNLHRLYMSNPHRTSPLENSQALLQCSKAATSCIRGTSTFLSCVPTSHYTLLHGHHCFLSATVLLHCIRANAEPAFAQTALADVEEAVRCLRSLEPTWPGAEKCRGIVEEYVEFTLNVLQNGKRGQCCFSHDHHDHLAHDGSCNLMPPSAARRPPVDPLRRHMGHQPPAATLKRKRSTYDPPVAHQFNPPLPPPPPPPRPEPVTVSWLSSQSDVTPPAAPPRMVKGGMANYTDFNFEDLDAMLANSHDFSSSAPFNALDFSSMQALPDLGMDFCFPEFPHL</sequence>
<dbReference type="CDD" id="cd12148">
    <property type="entry name" value="fungal_TF_MHR"/>
    <property type="match status" value="1"/>
</dbReference>
<evidence type="ECO:0000256" key="4">
    <source>
        <dbReference type="ARBA" id="ARBA00023242"/>
    </source>
</evidence>
<dbReference type="HOGENOM" id="CLU_370037_0_0_1"/>
<dbReference type="PANTHER" id="PTHR46910">
    <property type="entry name" value="TRANSCRIPTION FACTOR PDR1"/>
    <property type="match status" value="1"/>
</dbReference>
<keyword evidence="4" id="KW-0539">Nucleus</keyword>
<feature type="region of interest" description="Disordered" evidence="5">
    <location>
        <begin position="616"/>
        <end position="692"/>
    </location>
</feature>
<dbReference type="EMBL" id="AMWN01000002">
    <property type="protein sequence ID" value="EXJ93758.1"/>
    <property type="molecule type" value="Genomic_DNA"/>
</dbReference>
<feature type="compositionally biased region" description="Basic and acidic residues" evidence="5">
    <location>
        <begin position="47"/>
        <end position="61"/>
    </location>
</feature>
<dbReference type="SMART" id="SM00906">
    <property type="entry name" value="Fungal_trans"/>
    <property type="match status" value="1"/>
</dbReference>
<keyword evidence="2" id="KW-0479">Metal-binding</keyword>
<dbReference type="Proteomes" id="UP000019484">
    <property type="component" value="Unassembled WGS sequence"/>
</dbReference>
<comment type="subcellular location">
    <subcellularLocation>
        <location evidence="1">Nucleus</location>
    </subcellularLocation>
</comment>
<feature type="domain" description="Xylanolytic transcriptional activator regulatory" evidence="6">
    <location>
        <begin position="310"/>
        <end position="383"/>
    </location>
</feature>
<keyword evidence="8" id="KW-1185">Reference proteome</keyword>
<evidence type="ECO:0000313" key="7">
    <source>
        <dbReference type="EMBL" id="EXJ93758.1"/>
    </source>
</evidence>
<dbReference type="GO" id="GO:0003677">
    <property type="term" value="F:DNA binding"/>
    <property type="evidence" value="ECO:0007669"/>
    <property type="project" value="UniProtKB-KW"/>
</dbReference>
<dbReference type="RefSeq" id="XP_007721252.1">
    <property type="nucleotide sequence ID" value="XM_007723062.1"/>
</dbReference>
<dbReference type="GO" id="GO:0006351">
    <property type="term" value="P:DNA-templated transcription"/>
    <property type="evidence" value="ECO:0007669"/>
    <property type="project" value="InterPro"/>
</dbReference>
<accession>W9YMG3</accession>
<evidence type="ECO:0000256" key="1">
    <source>
        <dbReference type="ARBA" id="ARBA00004123"/>
    </source>
</evidence>
<dbReference type="STRING" id="1182541.W9YMG3"/>
<feature type="region of interest" description="Disordered" evidence="5">
    <location>
        <begin position="1"/>
        <end position="100"/>
    </location>
</feature>
<dbReference type="eggNOG" id="ENOG502QVZ9">
    <property type="taxonomic scope" value="Eukaryota"/>
</dbReference>
<reference evidence="7 8" key="1">
    <citation type="submission" date="2013-03" db="EMBL/GenBank/DDBJ databases">
        <title>The Genome Sequence of Capronia coronata CBS 617.96.</title>
        <authorList>
            <consortium name="The Broad Institute Genomics Platform"/>
            <person name="Cuomo C."/>
            <person name="de Hoog S."/>
            <person name="Gorbushina A."/>
            <person name="Walker B."/>
            <person name="Young S.K."/>
            <person name="Zeng Q."/>
            <person name="Gargeya S."/>
            <person name="Fitzgerald M."/>
            <person name="Haas B."/>
            <person name="Abouelleil A."/>
            <person name="Allen A.W."/>
            <person name="Alvarado L."/>
            <person name="Arachchi H.M."/>
            <person name="Berlin A.M."/>
            <person name="Chapman S.B."/>
            <person name="Gainer-Dewar J."/>
            <person name="Goldberg J."/>
            <person name="Griggs A."/>
            <person name="Gujja S."/>
            <person name="Hansen M."/>
            <person name="Howarth C."/>
            <person name="Imamovic A."/>
            <person name="Ireland A."/>
            <person name="Larimer J."/>
            <person name="McCowan C."/>
            <person name="Murphy C."/>
            <person name="Pearson M."/>
            <person name="Poon T.W."/>
            <person name="Priest M."/>
            <person name="Roberts A."/>
            <person name="Saif S."/>
            <person name="Shea T."/>
            <person name="Sisk P."/>
            <person name="Sykes S."/>
            <person name="Wortman J."/>
            <person name="Nusbaum C."/>
            <person name="Birren B."/>
        </authorList>
    </citation>
    <scope>NUCLEOTIDE SEQUENCE [LARGE SCALE GENOMIC DNA]</scope>
    <source>
        <strain evidence="7 8">CBS 617.96</strain>
    </source>
</reference>
<name>W9YMG3_9EURO</name>
<dbReference type="GeneID" id="19157051"/>
<evidence type="ECO:0000259" key="6">
    <source>
        <dbReference type="SMART" id="SM00906"/>
    </source>
</evidence>
<comment type="caution">
    <text evidence="7">The sequence shown here is derived from an EMBL/GenBank/DDBJ whole genome shotgun (WGS) entry which is preliminary data.</text>
</comment>